<feature type="transmembrane region" description="Helical" evidence="2">
    <location>
        <begin position="12"/>
        <end position="29"/>
    </location>
</feature>
<feature type="compositionally biased region" description="Basic and acidic residues" evidence="1">
    <location>
        <begin position="93"/>
        <end position="105"/>
    </location>
</feature>
<evidence type="ECO:0000313" key="4">
    <source>
        <dbReference type="Proteomes" id="UP000245369"/>
    </source>
</evidence>
<reference evidence="3 4" key="1">
    <citation type="submission" date="2018-05" db="EMBL/GenBank/DDBJ databases">
        <title>Complete genome sequences of Streptococcus sobrinus.</title>
        <authorList>
            <person name="Sales M."/>
            <person name="Jensen P.A."/>
        </authorList>
    </citation>
    <scope>NUCLEOTIDE SEQUENCE [LARGE SCALE GENOMIC DNA]</scope>
    <source>
        <strain evidence="3 4">SL1</strain>
    </source>
</reference>
<dbReference type="RefSeq" id="WP_002960835.1">
    <property type="nucleotide sequence ID" value="NZ_CP029490.1"/>
</dbReference>
<feature type="transmembrane region" description="Helical" evidence="2">
    <location>
        <begin position="60"/>
        <end position="83"/>
    </location>
</feature>
<name>A0ABN5LGP9_9STRE</name>
<evidence type="ECO:0000256" key="2">
    <source>
        <dbReference type="SAM" id="Phobius"/>
    </source>
</evidence>
<proteinExistence type="predicted"/>
<keyword evidence="2" id="KW-0472">Membrane</keyword>
<organism evidence="3 4">
    <name type="scientific">Streptococcus sobrinus</name>
    <dbReference type="NCBI Taxonomy" id="1310"/>
    <lineage>
        <taxon>Bacteria</taxon>
        <taxon>Bacillati</taxon>
        <taxon>Bacillota</taxon>
        <taxon>Bacilli</taxon>
        <taxon>Lactobacillales</taxon>
        <taxon>Streptococcaceae</taxon>
        <taxon>Streptococcus</taxon>
    </lineage>
</organism>
<evidence type="ECO:0000256" key="1">
    <source>
        <dbReference type="SAM" id="MobiDB-lite"/>
    </source>
</evidence>
<feature type="region of interest" description="Disordered" evidence="1">
    <location>
        <begin position="93"/>
        <end position="113"/>
    </location>
</feature>
<dbReference type="EMBL" id="CP029490">
    <property type="protein sequence ID" value="AWN20259.1"/>
    <property type="molecule type" value="Genomic_DNA"/>
</dbReference>
<feature type="transmembrane region" description="Helical" evidence="2">
    <location>
        <begin position="35"/>
        <end position="53"/>
    </location>
</feature>
<protein>
    <submittedName>
        <fullName evidence="3">DUF4352 domain-containing protein</fullName>
    </submittedName>
</protein>
<keyword evidence="4" id="KW-1185">Reference proteome</keyword>
<dbReference type="GeneID" id="93923365"/>
<evidence type="ECO:0000313" key="3">
    <source>
        <dbReference type="EMBL" id="AWN20259.1"/>
    </source>
</evidence>
<dbReference type="Proteomes" id="UP000245369">
    <property type="component" value="Chromosome"/>
</dbReference>
<accession>A0ABN5LGP9</accession>
<keyword evidence="2" id="KW-1133">Transmembrane helix</keyword>
<gene>
    <name evidence="3" type="ORF">DK182_02390</name>
</gene>
<sequence>MKPIKEDEKKVLGIIALVFGGIALVTSWMPFINNASAVLAIIAFILGVIAFFINLKRKKLLSLISIMIAVISFIIVLVTQASYVATIDNALGKNDKPTSQSEKDSSSISSSSESKKTYKVGDKITFKGKVEYTITSVEWTDERNEIEDNQPKKVLKVTYDVKNLSDDDYVIGSDFELYANGTKMESYPNDNTFETISAGRSYSGATEHFAVNSDKDLELEIKPYLSFKGTPAIIPLES</sequence>
<keyword evidence="2" id="KW-0812">Transmembrane</keyword>